<proteinExistence type="predicted"/>
<evidence type="ECO:0000313" key="2">
    <source>
        <dbReference type="EMBL" id="NDO91398.1"/>
    </source>
</evidence>
<dbReference type="GeneID" id="32507988"/>
<sequence>MDHLHGFAVPAPDTVREHWRRASAESVWLRPGDWYHPAVDALVEALCEERDTVPAAERLGRVRAEAGVGIGEAIDDVVCLFRVRDREPGVELLRAVAVGWSEGYEATPVTPEVLDPESGLATTQYLVHRLRETYGVAARTGVAATHTHGLLVVDVALDDLTGWQRFARSAAMGRALTHTFGDGHPMASLGDGLFVVLGERGVDDHELRSALRHSIERTGLSLGVTAILRRPPRIWLEPLPGTHTAAVELLGTLQR</sequence>
<keyword evidence="4" id="KW-1185">Reference proteome</keyword>
<reference evidence="2 4" key="3">
    <citation type="journal article" date="2021" name="Arch. Microbiol.">
        <title>Cellulosimicrobium fucosivorans sp. nov., isolated from San Elijo Lagoon, contains a fucose metabolic pathway linked to carotenoid production.</title>
        <authorList>
            <person name="Aviles F.A."/>
            <person name="Kyndt J.A."/>
        </authorList>
    </citation>
    <scope>NUCLEOTIDE SEQUENCE [LARGE SCALE GENOMIC DNA]</scope>
    <source>
        <strain evidence="2 4">SE3</strain>
    </source>
</reference>
<protein>
    <recommendedName>
        <fullName evidence="5">GGDEF domain-containing protein</fullName>
    </recommendedName>
</protein>
<organism evidence="1 3">
    <name type="scientific">Cellulosimicrobium composti</name>
    <dbReference type="NCBI Taxonomy" id="2672572"/>
    <lineage>
        <taxon>Bacteria</taxon>
        <taxon>Bacillati</taxon>
        <taxon>Actinomycetota</taxon>
        <taxon>Actinomycetes</taxon>
        <taxon>Micrococcales</taxon>
        <taxon>Promicromonosporaceae</taxon>
        <taxon>Cellulosimicrobium</taxon>
    </lineage>
</organism>
<reference evidence="2" key="2">
    <citation type="submission" date="2020-01" db="EMBL/GenBank/DDBJ databases">
        <authorList>
            <person name="Aviles F."/>
            <person name="Meyer T.E."/>
            <person name="Kyndt J.A."/>
        </authorList>
    </citation>
    <scope>NUCLEOTIDE SEQUENCE</scope>
    <source>
        <strain evidence="2">SE3</strain>
    </source>
</reference>
<evidence type="ECO:0000313" key="4">
    <source>
        <dbReference type="Proteomes" id="UP000471672"/>
    </source>
</evidence>
<accession>A0A6N7ZKI6</accession>
<evidence type="ECO:0008006" key="5">
    <source>
        <dbReference type="Google" id="ProtNLM"/>
    </source>
</evidence>
<dbReference type="Proteomes" id="UP000471672">
    <property type="component" value="Unassembled WGS sequence"/>
</dbReference>
<dbReference type="Proteomes" id="UP000440668">
    <property type="component" value="Unassembled WGS sequence"/>
</dbReference>
<dbReference type="RefSeq" id="WP_024841497.1">
    <property type="nucleotide sequence ID" value="NZ_JAAFAN010000105.1"/>
</dbReference>
<dbReference type="AlphaFoldDB" id="A0A6N7ZKI6"/>
<comment type="caution">
    <text evidence="1">The sequence shown here is derived from an EMBL/GenBank/DDBJ whole genome shotgun (WGS) entry which is preliminary data.</text>
</comment>
<evidence type="ECO:0000313" key="1">
    <source>
        <dbReference type="EMBL" id="MTG90025.1"/>
    </source>
</evidence>
<dbReference type="EMBL" id="JAAFAN010000105">
    <property type="protein sequence ID" value="NDO91398.1"/>
    <property type="molecule type" value="Genomic_DNA"/>
</dbReference>
<name>A0A6N7ZKI6_9MICO</name>
<reference evidence="1 3" key="1">
    <citation type="submission" date="2019-11" db="EMBL/GenBank/DDBJ databases">
        <title>Cellulosimicrobium composti sp. nov. isolated from a compost.</title>
        <authorList>
            <person name="Yang Y."/>
        </authorList>
    </citation>
    <scope>NUCLEOTIDE SEQUENCE [LARGE SCALE GENOMIC DNA]</scope>
    <source>
        <strain evidence="1 3">BIT-GX5</strain>
    </source>
</reference>
<dbReference type="EMBL" id="WMKA01000036">
    <property type="protein sequence ID" value="MTG90025.1"/>
    <property type="molecule type" value="Genomic_DNA"/>
</dbReference>
<gene>
    <name evidence="1" type="ORF">GJV82_13890</name>
    <name evidence="2" type="ORF">GYH36_18400</name>
</gene>
<evidence type="ECO:0000313" key="3">
    <source>
        <dbReference type="Proteomes" id="UP000440668"/>
    </source>
</evidence>